<proteinExistence type="predicted"/>
<gene>
    <name evidence="1" type="ORF">ASPZODRAFT_135414</name>
</gene>
<evidence type="ECO:0000313" key="1">
    <source>
        <dbReference type="EMBL" id="OJJ43990.1"/>
    </source>
</evidence>
<dbReference type="VEuPathDB" id="FungiDB:ASPZODRAFT_135414"/>
<protein>
    <submittedName>
        <fullName evidence="1">Uncharacterized protein</fullName>
    </submittedName>
</protein>
<name>A0A1L9S9Y3_9EURO</name>
<dbReference type="Proteomes" id="UP000184188">
    <property type="component" value="Unassembled WGS sequence"/>
</dbReference>
<accession>A0A1L9S9Y3</accession>
<dbReference type="RefSeq" id="XP_022578500.1">
    <property type="nucleotide sequence ID" value="XM_022723791.1"/>
</dbReference>
<organism evidence="1 2">
    <name type="scientific">Penicilliopsis zonata CBS 506.65</name>
    <dbReference type="NCBI Taxonomy" id="1073090"/>
    <lineage>
        <taxon>Eukaryota</taxon>
        <taxon>Fungi</taxon>
        <taxon>Dikarya</taxon>
        <taxon>Ascomycota</taxon>
        <taxon>Pezizomycotina</taxon>
        <taxon>Eurotiomycetes</taxon>
        <taxon>Eurotiomycetidae</taxon>
        <taxon>Eurotiales</taxon>
        <taxon>Aspergillaceae</taxon>
        <taxon>Penicilliopsis</taxon>
    </lineage>
</organism>
<sequence>MSVTSITPSTFGTFIFIASLSYSLFPPAVVTVAVAPDSIEVEAVAVAVVNAVVVNKQADTIPLDIETGESTNAGAPQCWSQAHNW</sequence>
<dbReference type="GeneID" id="34610256"/>
<dbReference type="AlphaFoldDB" id="A0A1L9S9Y3"/>
<reference evidence="2" key="1">
    <citation type="journal article" date="2017" name="Genome Biol.">
        <title>Comparative genomics reveals high biological diversity and specific adaptations in the industrially and medically important fungal genus Aspergillus.</title>
        <authorList>
            <person name="de Vries R.P."/>
            <person name="Riley R."/>
            <person name="Wiebenga A."/>
            <person name="Aguilar-Osorio G."/>
            <person name="Amillis S."/>
            <person name="Uchima C.A."/>
            <person name="Anderluh G."/>
            <person name="Asadollahi M."/>
            <person name="Askin M."/>
            <person name="Barry K."/>
            <person name="Battaglia E."/>
            <person name="Bayram O."/>
            <person name="Benocci T."/>
            <person name="Braus-Stromeyer S.A."/>
            <person name="Caldana C."/>
            <person name="Canovas D."/>
            <person name="Cerqueira G.C."/>
            <person name="Chen F."/>
            <person name="Chen W."/>
            <person name="Choi C."/>
            <person name="Clum A."/>
            <person name="Dos Santos R.A."/>
            <person name="Damasio A.R."/>
            <person name="Diallinas G."/>
            <person name="Emri T."/>
            <person name="Fekete E."/>
            <person name="Flipphi M."/>
            <person name="Freyberg S."/>
            <person name="Gallo A."/>
            <person name="Gournas C."/>
            <person name="Habgood R."/>
            <person name="Hainaut M."/>
            <person name="Harispe M.L."/>
            <person name="Henrissat B."/>
            <person name="Hilden K.S."/>
            <person name="Hope R."/>
            <person name="Hossain A."/>
            <person name="Karabika E."/>
            <person name="Karaffa L."/>
            <person name="Karanyi Z."/>
            <person name="Krasevec N."/>
            <person name="Kuo A."/>
            <person name="Kusch H."/>
            <person name="LaButti K."/>
            <person name="Lagendijk E.L."/>
            <person name="Lapidus A."/>
            <person name="Levasseur A."/>
            <person name="Lindquist E."/>
            <person name="Lipzen A."/>
            <person name="Logrieco A.F."/>
            <person name="MacCabe A."/>
            <person name="Maekelae M.R."/>
            <person name="Malavazi I."/>
            <person name="Melin P."/>
            <person name="Meyer V."/>
            <person name="Mielnichuk N."/>
            <person name="Miskei M."/>
            <person name="Molnar A.P."/>
            <person name="Mule G."/>
            <person name="Ngan C.Y."/>
            <person name="Orejas M."/>
            <person name="Orosz E."/>
            <person name="Ouedraogo J.P."/>
            <person name="Overkamp K.M."/>
            <person name="Park H.-S."/>
            <person name="Perrone G."/>
            <person name="Piumi F."/>
            <person name="Punt P.J."/>
            <person name="Ram A.F."/>
            <person name="Ramon A."/>
            <person name="Rauscher S."/>
            <person name="Record E."/>
            <person name="Riano-Pachon D.M."/>
            <person name="Robert V."/>
            <person name="Roehrig J."/>
            <person name="Ruller R."/>
            <person name="Salamov A."/>
            <person name="Salih N.S."/>
            <person name="Samson R.A."/>
            <person name="Sandor E."/>
            <person name="Sanguinetti M."/>
            <person name="Schuetze T."/>
            <person name="Sepcic K."/>
            <person name="Shelest E."/>
            <person name="Sherlock G."/>
            <person name="Sophianopoulou V."/>
            <person name="Squina F.M."/>
            <person name="Sun H."/>
            <person name="Susca A."/>
            <person name="Todd R.B."/>
            <person name="Tsang A."/>
            <person name="Unkles S.E."/>
            <person name="van de Wiele N."/>
            <person name="van Rossen-Uffink D."/>
            <person name="Oliveira J.V."/>
            <person name="Vesth T.C."/>
            <person name="Visser J."/>
            <person name="Yu J.-H."/>
            <person name="Zhou M."/>
            <person name="Andersen M.R."/>
            <person name="Archer D.B."/>
            <person name="Baker S.E."/>
            <person name="Benoit I."/>
            <person name="Brakhage A.A."/>
            <person name="Braus G.H."/>
            <person name="Fischer R."/>
            <person name="Frisvad J.C."/>
            <person name="Goldman G.H."/>
            <person name="Houbraken J."/>
            <person name="Oakley B."/>
            <person name="Pocsi I."/>
            <person name="Scazzocchio C."/>
            <person name="Seiboth B."/>
            <person name="vanKuyk P.A."/>
            <person name="Wortman J."/>
            <person name="Dyer P.S."/>
            <person name="Grigoriev I.V."/>
        </authorList>
    </citation>
    <scope>NUCLEOTIDE SEQUENCE [LARGE SCALE GENOMIC DNA]</scope>
    <source>
        <strain evidence="2">CBS 506.65</strain>
    </source>
</reference>
<dbReference type="EMBL" id="KV878349">
    <property type="protein sequence ID" value="OJJ43990.1"/>
    <property type="molecule type" value="Genomic_DNA"/>
</dbReference>
<evidence type="ECO:0000313" key="2">
    <source>
        <dbReference type="Proteomes" id="UP000184188"/>
    </source>
</evidence>
<keyword evidence="2" id="KW-1185">Reference proteome</keyword>